<dbReference type="SMART" id="SM00558">
    <property type="entry name" value="JmjC"/>
    <property type="match status" value="1"/>
</dbReference>
<reference evidence="6 7" key="1">
    <citation type="submission" date="2022-04" db="EMBL/GenBank/DDBJ databases">
        <title>Chromosome-level reference genomes for two strains of Caenorhabditis briggsae: an improved platform for comparative genomics.</title>
        <authorList>
            <person name="Stevens L."/>
            <person name="Andersen E."/>
        </authorList>
    </citation>
    <scope>NUCLEOTIDE SEQUENCE [LARGE SCALE GENOMIC DNA]</scope>
    <source>
        <strain evidence="6">VX34</strain>
        <tissue evidence="6">Whole-organism</tissue>
    </source>
</reference>
<evidence type="ECO:0000313" key="7">
    <source>
        <dbReference type="Proteomes" id="UP000829354"/>
    </source>
</evidence>
<evidence type="ECO:0000259" key="5">
    <source>
        <dbReference type="PROSITE" id="PS51184"/>
    </source>
</evidence>
<evidence type="ECO:0000256" key="3">
    <source>
        <dbReference type="ARBA" id="ARBA00034483"/>
    </source>
</evidence>
<feature type="domain" description="JmjC" evidence="5">
    <location>
        <begin position="422"/>
        <end position="588"/>
    </location>
</feature>
<protein>
    <recommendedName>
        <fullName evidence="5">JmjC domain-containing protein</fullName>
    </recommendedName>
</protein>
<sequence>MERSEGSSSPGKDEENSVAQEKIAEVVQGPKNHVRSAKRKKSARSSSASNGAKKQKRAVKKNKTDPIQAQPDCSGGIQKTAEEIKEFSSDWLARKVLVSSHIEMRSKGIAASSEAIEKMKEIARSVKESHCHDCHVELSDDMPDRKNYRWMEEKLHSQVLAEPVAGPTTPQDSKDRIPFNIHYTGKPFFDPKTVKGQDIVDAAKTGNKGFEDFDEQRNKFLYEEDTGIVEEEKCFFAGRGFKPEESKGYVPIPKFQLKDDSEESWNKLQEKVLGTSMCLIKGIKVDEETFSLETLAKVAPKYKLRILRQLPQPTLCNFVQKPIARGSRAGSRRWFTEQAEQFTTVKKYSEYFNGMRAAGEVAVRKIYENPETADEVLKKLEGDLKKVAGSVGIKLKKSYTHLVAFGTNFDVEERLADTKNFRFASQMAEINKFKAFLSPHGNLLGFTKVSLRGLNKPQIYWKVPGCRTCAHLENNGLGSINYNIGPGTCIWYGIPLECAGKFQKLLKKRLGEDLGKALHSNDYWPSEEEIIEEGIPLQKFCQKPGDLAYVGNGTYHWVQSNDFTTNISWNIGQPTFVQLATAAVVNDNYLANQTYSIMPLETICWNMIIEGFEMDQRMKELVKRMAMRSLSKTQSQLDFFVKKNIKIFAPSQLNKGIYGTERCRLCADNLFNYIPLISTYTSKDPRTGKPINTSQPYCIKCVESCQEWKGCKVYSRHTMEDLVKYLDSVEL</sequence>
<dbReference type="Gene3D" id="1.20.58.1370">
    <property type="match status" value="1"/>
</dbReference>
<dbReference type="Gene3D" id="2.10.110.20">
    <property type="match status" value="1"/>
</dbReference>
<dbReference type="Proteomes" id="UP000829354">
    <property type="component" value="Chromosome X"/>
</dbReference>
<keyword evidence="2" id="KW-0539">Nucleus</keyword>
<dbReference type="EMBL" id="CP092625">
    <property type="protein sequence ID" value="UMM43534.1"/>
    <property type="molecule type" value="Genomic_DNA"/>
</dbReference>
<dbReference type="Gene3D" id="2.60.120.650">
    <property type="entry name" value="Cupin"/>
    <property type="match status" value="1"/>
</dbReference>
<dbReference type="Pfam" id="PF02373">
    <property type="entry name" value="JmjC"/>
    <property type="match status" value="1"/>
</dbReference>
<dbReference type="InterPro" id="IPR003347">
    <property type="entry name" value="JmjC_dom"/>
</dbReference>
<keyword evidence="7" id="KW-1185">Reference proteome</keyword>
<feature type="compositionally biased region" description="Basic and acidic residues" evidence="4">
    <location>
        <begin position="1"/>
        <end position="15"/>
    </location>
</feature>
<comment type="similarity">
    <text evidence="3">Belongs to the UTX family.</text>
</comment>
<evidence type="ECO:0000313" key="6">
    <source>
        <dbReference type="EMBL" id="UMM43534.1"/>
    </source>
</evidence>
<gene>
    <name evidence="6" type="ORF">L5515_019005</name>
</gene>
<evidence type="ECO:0000256" key="2">
    <source>
        <dbReference type="ARBA" id="ARBA00023242"/>
    </source>
</evidence>
<dbReference type="GO" id="GO:0005634">
    <property type="term" value="C:nucleus"/>
    <property type="evidence" value="ECO:0007669"/>
    <property type="project" value="UniProtKB-SubCell"/>
</dbReference>
<name>A0AAE9JUY0_CAEBR</name>
<dbReference type="PANTHER" id="PTHR14017">
    <property type="entry name" value="LYSINE-SPECIFIC DEMETHYLASE"/>
    <property type="match status" value="1"/>
</dbReference>
<dbReference type="InterPro" id="IPR046941">
    <property type="entry name" value="KDM6_GATAL_sf"/>
</dbReference>
<proteinExistence type="inferred from homology"/>
<dbReference type="AlphaFoldDB" id="A0AAE9JUY0"/>
<evidence type="ECO:0000256" key="4">
    <source>
        <dbReference type="SAM" id="MobiDB-lite"/>
    </source>
</evidence>
<organism evidence="6 7">
    <name type="scientific">Caenorhabditis briggsae</name>
    <dbReference type="NCBI Taxonomy" id="6238"/>
    <lineage>
        <taxon>Eukaryota</taxon>
        <taxon>Metazoa</taxon>
        <taxon>Ecdysozoa</taxon>
        <taxon>Nematoda</taxon>
        <taxon>Chromadorea</taxon>
        <taxon>Rhabditida</taxon>
        <taxon>Rhabditina</taxon>
        <taxon>Rhabditomorpha</taxon>
        <taxon>Rhabditoidea</taxon>
        <taxon>Rhabditidae</taxon>
        <taxon>Peloderinae</taxon>
        <taxon>Caenorhabditis</taxon>
    </lineage>
</organism>
<feature type="region of interest" description="Disordered" evidence="4">
    <location>
        <begin position="1"/>
        <end position="75"/>
    </location>
</feature>
<dbReference type="InterPro" id="IPR051630">
    <property type="entry name" value="Corepressor-Demethylase"/>
</dbReference>
<dbReference type="PROSITE" id="PS51184">
    <property type="entry name" value="JMJC"/>
    <property type="match status" value="1"/>
</dbReference>
<accession>A0AAE9JUY0</accession>
<dbReference type="FunFam" id="2.60.120.650:FF:000064">
    <property type="entry name" value="Lysine-specific demethylase jmjd-3.1"/>
    <property type="match status" value="1"/>
</dbReference>
<dbReference type="PANTHER" id="PTHR14017:SF14">
    <property type="entry name" value="JMJC DOMAIN-CONTAINING PROTEIN"/>
    <property type="match status" value="1"/>
</dbReference>
<feature type="compositionally biased region" description="Basic residues" evidence="4">
    <location>
        <begin position="32"/>
        <end position="43"/>
    </location>
</feature>
<dbReference type="SUPFAM" id="SSF51197">
    <property type="entry name" value="Clavaminate synthase-like"/>
    <property type="match status" value="1"/>
</dbReference>
<evidence type="ECO:0000256" key="1">
    <source>
        <dbReference type="ARBA" id="ARBA00004123"/>
    </source>
</evidence>
<comment type="subcellular location">
    <subcellularLocation>
        <location evidence="1">Nucleus</location>
    </subcellularLocation>
</comment>